<name>A0A6A6KJC9_HEVBR</name>
<proteinExistence type="predicted"/>
<gene>
    <name evidence="1" type="ORF">GH714_022634</name>
</gene>
<dbReference type="AlphaFoldDB" id="A0A6A6KJC9"/>
<protein>
    <submittedName>
        <fullName evidence="1">Uncharacterized protein</fullName>
    </submittedName>
</protein>
<dbReference type="Proteomes" id="UP000467840">
    <property type="component" value="Chromosome 8"/>
</dbReference>
<accession>A0A6A6KJC9</accession>
<evidence type="ECO:0000313" key="2">
    <source>
        <dbReference type="Proteomes" id="UP000467840"/>
    </source>
</evidence>
<sequence length="123" mass="14108">MMLLLDDIRSEIENTDSRCQLRCEVEDGQLGVDWSISNGLILYCHRIYLQPTSPLIHTIIAGVVYGQEPPKLLSYDLGSSQVDVIDKALVDCDSVLEEIRLHLQQAQVQMKEYYDKGHRELQF</sequence>
<dbReference type="EMBL" id="JAAGAX010000016">
    <property type="protein sequence ID" value="KAF2288897.1"/>
    <property type="molecule type" value="Genomic_DNA"/>
</dbReference>
<organism evidence="1 2">
    <name type="scientific">Hevea brasiliensis</name>
    <name type="common">Para rubber tree</name>
    <name type="synonym">Siphonia brasiliensis</name>
    <dbReference type="NCBI Taxonomy" id="3981"/>
    <lineage>
        <taxon>Eukaryota</taxon>
        <taxon>Viridiplantae</taxon>
        <taxon>Streptophyta</taxon>
        <taxon>Embryophyta</taxon>
        <taxon>Tracheophyta</taxon>
        <taxon>Spermatophyta</taxon>
        <taxon>Magnoliopsida</taxon>
        <taxon>eudicotyledons</taxon>
        <taxon>Gunneridae</taxon>
        <taxon>Pentapetalae</taxon>
        <taxon>rosids</taxon>
        <taxon>fabids</taxon>
        <taxon>Malpighiales</taxon>
        <taxon>Euphorbiaceae</taxon>
        <taxon>Crotonoideae</taxon>
        <taxon>Micrandreae</taxon>
        <taxon>Hevea</taxon>
    </lineage>
</organism>
<evidence type="ECO:0000313" key="1">
    <source>
        <dbReference type="EMBL" id="KAF2288897.1"/>
    </source>
</evidence>
<reference evidence="1 2" key="1">
    <citation type="journal article" date="2020" name="Mol. Plant">
        <title>The Chromosome-Based Rubber Tree Genome Provides New Insights into Spurge Genome Evolution and Rubber Biosynthesis.</title>
        <authorList>
            <person name="Liu J."/>
            <person name="Shi C."/>
            <person name="Shi C.C."/>
            <person name="Li W."/>
            <person name="Zhang Q.J."/>
            <person name="Zhang Y."/>
            <person name="Li K."/>
            <person name="Lu H.F."/>
            <person name="Shi C."/>
            <person name="Zhu S.T."/>
            <person name="Xiao Z.Y."/>
            <person name="Nan H."/>
            <person name="Yue Y."/>
            <person name="Zhu X.G."/>
            <person name="Wu Y."/>
            <person name="Hong X.N."/>
            <person name="Fan G.Y."/>
            <person name="Tong Y."/>
            <person name="Zhang D."/>
            <person name="Mao C.L."/>
            <person name="Liu Y.L."/>
            <person name="Hao S.J."/>
            <person name="Liu W.Q."/>
            <person name="Lv M.Q."/>
            <person name="Zhang H.B."/>
            <person name="Liu Y."/>
            <person name="Hu-Tang G.R."/>
            <person name="Wang J.P."/>
            <person name="Wang J.H."/>
            <person name="Sun Y.H."/>
            <person name="Ni S.B."/>
            <person name="Chen W.B."/>
            <person name="Zhang X.C."/>
            <person name="Jiao Y.N."/>
            <person name="Eichler E.E."/>
            <person name="Li G.H."/>
            <person name="Liu X."/>
            <person name="Gao L.Z."/>
        </authorList>
    </citation>
    <scope>NUCLEOTIDE SEQUENCE [LARGE SCALE GENOMIC DNA]</scope>
    <source>
        <strain evidence="2">cv. GT1</strain>
        <tissue evidence="1">Leaf</tissue>
    </source>
</reference>
<comment type="caution">
    <text evidence="1">The sequence shown here is derived from an EMBL/GenBank/DDBJ whole genome shotgun (WGS) entry which is preliminary data.</text>
</comment>
<keyword evidence="2" id="KW-1185">Reference proteome</keyword>